<dbReference type="AlphaFoldDB" id="A0AAW1P3V4"/>
<reference evidence="2 3" key="1">
    <citation type="journal article" date="2024" name="Nat. Commun.">
        <title>Phylogenomics reveals the evolutionary origins of lichenization in chlorophyte algae.</title>
        <authorList>
            <person name="Puginier C."/>
            <person name="Libourel C."/>
            <person name="Otte J."/>
            <person name="Skaloud P."/>
            <person name="Haon M."/>
            <person name="Grisel S."/>
            <person name="Petersen M."/>
            <person name="Berrin J.G."/>
            <person name="Delaux P.M."/>
            <person name="Dal Grande F."/>
            <person name="Keller J."/>
        </authorList>
    </citation>
    <scope>NUCLEOTIDE SEQUENCE [LARGE SCALE GENOMIC DNA]</scope>
    <source>
        <strain evidence="2 3">SAG 2043</strain>
    </source>
</reference>
<evidence type="ECO:0000313" key="2">
    <source>
        <dbReference type="EMBL" id="KAK9804411.1"/>
    </source>
</evidence>
<protein>
    <submittedName>
        <fullName evidence="2">Uncharacterized protein</fullName>
    </submittedName>
</protein>
<evidence type="ECO:0000313" key="3">
    <source>
        <dbReference type="Proteomes" id="UP001489004"/>
    </source>
</evidence>
<keyword evidence="3" id="KW-1185">Reference proteome</keyword>
<proteinExistence type="predicted"/>
<dbReference type="Proteomes" id="UP001489004">
    <property type="component" value="Unassembled WGS sequence"/>
</dbReference>
<dbReference type="EMBL" id="JALJOR010000018">
    <property type="protein sequence ID" value="KAK9804411.1"/>
    <property type="molecule type" value="Genomic_DNA"/>
</dbReference>
<sequence length="192" mass="20616">MMPPLKLRALQTHETGWDPASVKVAINARLDARIVPSAASPDGARLDYAHIVVLDDFFGEDERVALLGFLTAPDWDHSRGPPADKWERATADGAGLPRSWGLKDSVLRQLAAGQPDAAMREVHSRLAKLYPDVDIAHMPSDAIQGRWMDQDIPAHAGTVVNGSVDAATAPAIQRATPQQPGKPANSRLAAVQ</sequence>
<name>A0AAW1P3V4_9CHLO</name>
<evidence type="ECO:0000256" key="1">
    <source>
        <dbReference type="SAM" id="MobiDB-lite"/>
    </source>
</evidence>
<feature type="region of interest" description="Disordered" evidence="1">
    <location>
        <begin position="173"/>
        <end position="192"/>
    </location>
</feature>
<accession>A0AAW1P3V4</accession>
<organism evidence="2 3">
    <name type="scientific">[Myrmecia] bisecta</name>
    <dbReference type="NCBI Taxonomy" id="41462"/>
    <lineage>
        <taxon>Eukaryota</taxon>
        <taxon>Viridiplantae</taxon>
        <taxon>Chlorophyta</taxon>
        <taxon>core chlorophytes</taxon>
        <taxon>Trebouxiophyceae</taxon>
        <taxon>Trebouxiales</taxon>
        <taxon>Trebouxiaceae</taxon>
        <taxon>Myrmecia</taxon>
    </lineage>
</organism>
<gene>
    <name evidence="2" type="ORF">WJX72_011538</name>
</gene>
<comment type="caution">
    <text evidence="2">The sequence shown here is derived from an EMBL/GenBank/DDBJ whole genome shotgun (WGS) entry which is preliminary data.</text>
</comment>